<dbReference type="RefSeq" id="WP_070802712.1">
    <property type="nucleotide sequence ID" value="NZ_MLTE01000018.1"/>
</dbReference>
<dbReference type="GO" id="GO:0009289">
    <property type="term" value="C:pilus"/>
    <property type="evidence" value="ECO:0007669"/>
    <property type="project" value="InterPro"/>
</dbReference>
<evidence type="ECO:0000313" key="5">
    <source>
        <dbReference type="EMBL" id="OHJ48196.1"/>
    </source>
</evidence>
<proteinExistence type="predicted"/>
<dbReference type="SUPFAM" id="SSF49401">
    <property type="entry name" value="Bacterial adhesins"/>
    <property type="match status" value="1"/>
</dbReference>
<dbReference type="Proteomes" id="UP000885283">
    <property type="component" value="Unassembled WGS sequence"/>
</dbReference>
<evidence type="ECO:0000256" key="1">
    <source>
        <dbReference type="SAM" id="SignalP"/>
    </source>
</evidence>
<protein>
    <submittedName>
        <fullName evidence="5">Long polar fimbrial protein LpfA</fullName>
    </submittedName>
</protein>
<evidence type="ECO:0000313" key="3">
    <source>
        <dbReference type="EMBL" id="MIK95331.1"/>
    </source>
</evidence>
<accession>A0A3F3IUW1</accession>
<sequence length="198" mass="20112">MRNKITLAMAVAGMMCGTSAFAADAGGGNIIFSGSVIDAPCSIIPESQNIQVNLGQVSAKSLKIAEATSSPVPITINLAQCSFDPLGANPQPGATNYSKVAVEFGNVQAPETGNGTLHDGQIRNMATSGAATKVAIQLLKSDGSSPVDLSVPPTGGDIQLDTTSGTNQLKFFARMISVSGGATPGSVGATVTYKLKYF</sequence>
<reference evidence="4" key="2">
    <citation type="submission" date="2018-07" db="EMBL/GenBank/DDBJ databases">
        <authorList>
            <consortium name="GenomeTrakr network: Whole genome sequencing for foodborne pathogen traceback"/>
        </authorList>
    </citation>
    <scope>NUCLEOTIDE SEQUENCE [LARGE SCALE GENOMIC DNA]</scope>
    <source>
        <strain evidence="4">CFSAN048114</strain>
        <strain evidence="3">FLUFL-1338</strain>
    </source>
</reference>
<organism evidence="5">
    <name type="scientific">Salmonella enterica</name>
    <name type="common">Salmonella choleraesuis</name>
    <dbReference type="NCBI Taxonomy" id="28901"/>
    <lineage>
        <taxon>Bacteria</taxon>
        <taxon>Pseudomonadati</taxon>
        <taxon>Pseudomonadota</taxon>
        <taxon>Gammaproteobacteria</taxon>
        <taxon>Enterobacterales</taxon>
        <taxon>Enterobacteriaceae</taxon>
        <taxon>Salmonella</taxon>
    </lineage>
</organism>
<feature type="chain" id="PRO_5035663431" evidence="1">
    <location>
        <begin position="23"/>
        <end position="198"/>
    </location>
</feature>
<feature type="domain" description="Fimbrial-type adhesion" evidence="2">
    <location>
        <begin position="30"/>
        <end position="197"/>
    </location>
</feature>
<dbReference type="EMBL" id="MLTE01000018">
    <property type="protein sequence ID" value="OHJ48196.1"/>
    <property type="molecule type" value="Genomic_DNA"/>
</dbReference>
<dbReference type="Proteomes" id="UP000839530">
    <property type="component" value="Unassembled WGS sequence"/>
</dbReference>
<dbReference type="Proteomes" id="UP000866740">
    <property type="component" value="Unassembled WGS sequence"/>
</dbReference>
<dbReference type="PANTHER" id="PTHR33420:SF11">
    <property type="entry name" value="FIMBRIAL-LIKE PROTEIN"/>
    <property type="match status" value="1"/>
</dbReference>
<name>A0A3F3IUW1_SALER</name>
<dbReference type="InterPro" id="IPR000259">
    <property type="entry name" value="Adhesion_dom_fimbrial"/>
</dbReference>
<keyword evidence="1" id="KW-0732">Signal</keyword>
<gene>
    <name evidence="4" type="ORF">A7E06_19940</name>
    <name evidence="5" type="ORF">A7S51_21510</name>
    <name evidence="3" type="ORF">KO51_28765</name>
</gene>
<dbReference type="AlphaFoldDB" id="A0A3F3IUW1"/>
<dbReference type="GO" id="GO:0043709">
    <property type="term" value="P:cell adhesion involved in single-species biofilm formation"/>
    <property type="evidence" value="ECO:0007669"/>
    <property type="project" value="TreeGrafter"/>
</dbReference>
<feature type="signal peptide" evidence="1">
    <location>
        <begin position="1"/>
        <end position="22"/>
    </location>
</feature>
<dbReference type="PANTHER" id="PTHR33420">
    <property type="entry name" value="FIMBRIAL SUBUNIT ELFA-RELATED"/>
    <property type="match status" value="1"/>
</dbReference>
<dbReference type="Gene3D" id="2.60.40.1090">
    <property type="entry name" value="Fimbrial-type adhesion domain"/>
    <property type="match status" value="1"/>
</dbReference>
<dbReference type="InterPro" id="IPR050263">
    <property type="entry name" value="Bact_Fimbrial_Adh_Pro"/>
</dbReference>
<dbReference type="InterPro" id="IPR008966">
    <property type="entry name" value="Adhesion_dom_sf"/>
</dbReference>
<evidence type="ECO:0000259" key="2">
    <source>
        <dbReference type="Pfam" id="PF00419"/>
    </source>
</evidence>
<dbReference type="Pfam" id="PF00419">
    <property type="entry name" value="Fimbrial"/>
    <property type="match status" value="1"/>
</dbReference>
<dbReference type="EMBL" id="RSUV01000016">
    <property type="protein sequence ID" value="MIV45720.1"/>
    <property type="molecule type" value="Genomic_DNA"/>
</dbReference>
<reference evidence="5" key="1">
    <citation type="submission" date="2016-09" db="EMBL/GenBank/DDBJ databases">
        <title>Whole genome sequencing of Salmonella enterica.</title>
        <authorList>
            <person name="Bell R."/>
        </authorList>
    </citation>
    <scope>NUCLEOTIDE SEQUENCE [LARGE SCALE GENOMIC DNA]</scope>
    <source>
        <strain evidence="5">CFSAN044929</strain>
    </source>
</reference>
<comment type="caution">
    <text evidence="5">The sequence shown here is derived from an EMBL/GenBank/DDBJ whole genome shotgun (WGS) entry which is preliminary data.</text>
</comment>
<dbReference type="EMBL" id="RSMR01000106">
    <property type="protein sequence ID" value="MIK95331.1"/>
    <property type="molecule type" value="Genomic_DNA"/>
</dbReference>
<evidence type="ECO:0000313" key="4">
    <source>
        <dbReference type="EMBL" id="MIV45720.1"/>
    </source>
</evidence>
<dbReference type="InterPro" id="IPR036937">
    <property type="entry name" value="Adhesion_dom_fimbrial_sf"/>
</dbReference>